<evidence type="ECO:0000313" key="11">
    <source>
        <dbReference type="Proteomes" id="UP000535589"/>
    </source>
</evidence>
<dbReference type="InterPro" id="IPR051156">
    <property type="entry name" value="Mito/Outer_Membr_Metalloprot"/>
</dbReference>
<proteinExistence type="inferred from homology"/>
<feature type="domain" description="DUF7092" evidence="9">
    <location>
        <begin position="6"/>
        <end position="81"/>
    </location>
</feature>
<keyword evidence="2" id="KW-0479">Metal-binding</keyword>
<evidence type="ECO:0000259" key="9">
    <source>
        <dbReference type="Pfam" id="PF23368"/>
    </source>
</evidence>
<feature type="transmembrane region" description="Helical" evidence="7">
    <location>
        <begin position="96"/>
        <end position="120"/>
    </location>
</feature>
<protein>
    <submittedName>
        <fullName evidence="10">M48 family metallopeptidase</fullName>
    </submittedName>
</protein>
<dbReference type="EMBL" id="JABAIK010000010">
    <property type="protein sequence ID" value="NLS13590.1"/>
    <property type="molecule type" value="Genomic_DNA"/>
</dbReference>
<evidence type="ECO:0000259" key="8">
    <source>
        <dbReference type="Pfam" id="PF01435"/>
    </source>
</evidence>
<dbReference type="PANTHER" id="PTHR22726">
    <property type="entry name" value="METALLOENDOPEPTIDASE OMA1"/>
    <property type="match status" value="1"/>
</dbReference>
<keyword evidence="11" id="KW-1185">Reference proteome</keyword>
<evidence type="ECO:0000256" key="4">
    <source>
        <dbReference type="ARBA" id="ARBA00022833"/>
    </source>
</evidence>
<dbReference type="AlphaFoldDB" id="A0A7X8TRR4"/>
<dbReference type="RefSeq" id="WP_168836684.1">
    <property type="nucleotide sequence ID" value="NZ_JABAIK010000010.1"/>
</dbReference>
<dbReference type="InterPro" id="IPR001915">
    <property type="entry name" value="Peptidase_M48"/>
</dbReference>
<name>A0A7X8TRR4_9VIBR</name>
<evidence type="ECO:0000256" key="2">
    <source>
        <dbReference type="ARBA" id="ARBA00022723"/>
    </source>
</evidence>
<dbReference type="GO" id="GO:0016020">
    <property type="term" value="C:membrane"/>
    <property type="evidence" value="ECO:0007669"/>
    <property type="project" value="TreeGrafter"/>
</dbReference>
<comment type="cofactor">
    <cofactor evidence="6">
        <name>Zn(2+)</name>
        <dbReference type="ChEBI" id="CHEBI:29105"/>
    </cofactor>
    <text evidence="6">Binds 1 zinc ion per subunit.</text>
</comment>
<dbReference type="Pfam" id="PF23368">
    <property type="entry name" value="DUF7092"/>
    <property type="match status" value="1"/>
</dbReference>
<organism evidence="10 11">
    <name type="scientific">Vibrio agarilyticus</name>
    <dbReference type="NCBI Taxonomy" id="2726741"/>
    <lineage>
        <taxon>Bacteria</taxon>
        <taxon>Pseudomonadati</taxon>
        <taxon>Pseudomonadota</taxon>
        <taxon>Gammaproteobacteria</taxon>
        <taxon>Vibrionales</taxon>
        <taxon>Vibrionaceae</taxon>
        <taxon>Vibrio</taxon>
    </lineage>
</organism>
<dbReference type="Gene3D" id="3.30.2010.10">
    <property type="entry name" value="Metalloproteases ('zincins'), catalytic domain"/>
    <property type="match status" value="1"/>
</dbReference>
<accession>A0A7X8TRR4</accession>
<comment type="similarity">
    <text evidence="6">Belongs to the peptidase M48 family.</text>
</comment>
<reference evidence="10 11" key="1">
    <citation type="submission" date="2020-04" db="EMBL/GenBank/DDBJ databases">
        <title>Vibrio sp. SM6, a novel species isolated from seawater.</title>
        <authorList>
            <person name="Wang X."/>
        </authorList>
    </citation>
    <scope>NUCLEOTIDE SEQUENCE [LARGE SCALE GENOMIC DNA]</scope>
    <source>
        <strain evidence="10 11">SM6</strain>
    </source>
</reference>
<keyword evidence="7" id="KW-0812">Transmembrane</keyword>
<keyword evidence="3 6" id="KW-0378">Hydrolase</keyword>
<comment type="caution">
    <text evidence="10">The sequence shown here is derived from an EMBL/GenBank/DDBJ whole genome shotgun (WGS) entry which is preliminary data.</text>
</comment>
<feature type="domain" description="Peptidase M48" evidence="8">
    <location>
        <begin position="155"/>
        <end position="331"/>
    </location>
</feature>
<sequence length="338" mass="38289">MRISSTAFAPHQSTRVNAELELLDNGVVRLWIADKVQQQVSCKEIAISSSVGQLPTRFQFADGWVVVVETEPALRHWLKQHQNRSIVVWLEAHKSAWFASLLLILFCGWVTYAFVIPWSAEKIANTLPQRWLEPIGASVLTQLDDTYFEPTRLTQAKQQQILQRVAAILPMLSQPVPSLTLHFRHSELGANAFALPGGHIVLLDDLVTLMNNRAQLESVILHEMGHVYHRHMTSAVIERSIWAVAISLIVGDGSTVADLLTGTAVLLFQNSQSREAEYEADRYAWRAMHEVHGSVEPMAQMFERLHRHSTMELPVWLSSHPDMNERIRLARAFDAKDQ</sequence>
<gene>
    <name evidence="10" type="ORF">HGP28_11870</name>
</gene>
<dbReference type="CDD" id="cd07332">
    <property type="entry name" value="M48C_Oma1_like"/>
    <property type="match status" value="1"/>
</dbReference>
<dbReference type="GO" id="GO:0051603">
    <property type="term" value="P:proteolysis involved in protein catabolic process"/>
    <property type="evidence" value="ECO:0007669"/>
    <property type="project" value="TreeGrafter"/>
</dbReference>
<evidence type="ECO:0000256" key="7">
    <source>
        <dbReference type="SAM" id="Phobius"/>
    </source>
</evidence>
<dbReference type="PANTHER" id="PTHR22726:SF24">
    <property type="entry name" value="M48 FAMILY METALLOPEPTIDASE"/>
    <property type="match status" value="1"/>
</dbReference>
<keyword evidence="5 6" id="KW-0482">Metalloprotease</keyword>
<evidence type="ECO:0000256" key="1">
    <source>
        <dbReference type="ARBA" id="ARBA00022670"/>
    </source>
</evidence>
<dbReference type="GO" id="GO:0046872">
    <property type="term" value="F:metal ion binding"/>
    <property type="evidence" value="ECO:0007669"/>
    <property type="project" value="UniProtKB-KW"/>
</dbReference>
<keyword evidence="4 6" id="KW-0862">Zinc</keyword>
<evidence type="ECO:0000256" key="6">
    <source>
        <dbReference type="RuleBase" id="RU003983"/>
    </source>
</evidence>
<dbReference type="GO" id="GO:0004222">
    <property type="term" value="F:metalloendopeptidase activity"/>
    <property type="evidence" value="ECO:0007669"/>
    <property type="project" value="InterPro"/>
</dbReference>
<evidence type="ECO:0000256" key="5">
    <source>
        <dbReference type="ARBA" id="ARBA00023049"/>
    </source>
</evidence>
<keyword evidence="7" id="KW-1133">Transmembrane helix</keyword>
<keyword evidence="1 6" id="KW-0645">Protease</keyword>
<dbReference type="Pfam" id="PF01435">
    <property type="entry name" value="Peptidase_M48"/>
    <property type="match status" value="1"/>
</dbReference>
<dbReference type="InterPro" id="IPR055518">
    <property type="entry name" value="DUF7092"/>
</dbReference>
<keyword evidence="7" id="KW-0472">Membrane</keyword>
<dbReference type="Proteomes" id="UP000535589">
    <property type="component" value="Unassembled WGS sequence"/>
</dbReference>
<evidence type="ECO:0000313" key="10">
    <source>
        <dbReference type="EMBL" id="NLS13590.1"/>
    </source>
</evidence>
<evidence type="ECO:0000256" key="3">
    <source>
        <dbReference type="ARBA" id="ARBA00022801"/>
    </source>
</evidence>